<feature type="compositionally biased region" description="Polar residues" evidence="1">
    <location>
        <begin position="58"/>
        <end position="71"/>
    </location>
</feature>
<feature type="region of interest" description="Disordered" evidence="1">
    <location>
        <begin position="1"/>
        <end position="26"/>
    </location>
</feature>
<feature type="region of interest" description="Disordered" evidence="1">
    <location>
        <begin position="42"/>
        <end position="78"/>
    </location>
</feature>
<evidence type="ECO:0000256" key="1">
    <source>
        <dbReference type="SAM" id="MobiDB-lite"/>
    </source>
</evidence>
<sequence>MHNRCYNPQGPNDNDLRATSDKNRFIRPKRTLSATGLCACTPKKNTLNPDEPEKKPNHQSVATPIQYQAGHQSKDDTLPECFTACSDDRAGS</sequence>
<organism evidence="2 3">
    <name type="scientific">Desulfofustis limnaeus</name>
    <dbReference type="NCBI Taxonomy" id="2740163"/>
    <lineage>
        <taxon>Bacteria</taxon>
        <taxon>Pseudomonadati</taxon>
        <taxon>Thermodesulfobacteriota</taxon>
        <taxon>Desulfobulbia</taxon>
        <taxon>Desulfobulbales</taxon>
        <taxon>Desulfocapsaceae</taxon>
        <taxon>Desulfofustis</taxon>
    </lineage>
</organism>
<reference evidence="2 3" key="1">
    <citation type="submission" date="2022-01" db="EMBL/GenBank/DDBJ databases">
        <title>Desulfofustis limnae sp. nov., a novel mesophilic sulfate-reducing bacterium isolated from marsh soil.</title>
        <authorList>
            <person name="Watanabe M."/>
            <person name="Takahashi A."/>
            <person name="Kojima H."/>
            <person name="Fukui M."/>
        </authorList>
    </citation>
    <scope>NUCLEOTIDE SEQUENCE [LARGE SCALE GENOMIC DNA]</scope>
    <source>
        <strain evidence="2 3">PPLL</strain>
    </source>
</reference>
<evidence type="ECO:0000313" key="3">
    <source>
        <dbReference type="Proteomes" id="UP000830055"/>
    </source>
</evidence>
<evidence type="ECO:0000313" key="2">
    <source>
        <dbReference type="EMBL" id="BDD87481.1"/>
    </source>
</evidence>
<accession>A0ABM7W9C8</accession>
<dbReference type="Proteomes" id="UP000830055">
    <property type="component" value="Chromosome"/>
</dbReference>
<protein>
    <submittedName>
        <fullName evidence="2">Uncharacterized protein</fullName>
    </submittedName>
</protein>
<gene>
    <name evidence="2" type="ORF">DPPLL_18460</name>
</gene>
<feature type="compositionally biased region" description="Basic and acidic residues" evidence="1">
    <location>
        <begin position="14"/>
        <end position="24"/>
    </location>
</feature>
<keyword evidence="3" id="KW-1185">Reference proteome</keyword>
<name>A0ABM7W9C8_9BACT</name>
<proteinExistence type="predicted"/>
<dbReference type="EMBL" id="AP025516">
    <property type="protein sequence ID" value="BDD87481.1"/>
    <property type="molecule type" value="Genomic_DNA"/>
</dbReference>